<reference evidence="2" key="1">
    <citation type="journal article" date="2017" name="Proc. Natl. Acad. Sci. U.S.A.">
        <title>Simulation of Deepwater Horizon oil plume reveals substrate specialization within a complex community of hydrocarbon degraders.</title>
        <authorList>
            <person name="Hu P."/>
            <person name="Dubinsky E.A."/>
            <person name="Probst A.J."/>
            <person name="Wang J."/>
            <person name="Sieber C.M.K."/>
            <person name="Tom L.M."/>
            <person name="Gardinali P."/>
            <person name="Banfield J.F."/>
            <person name="Atlas R.M."/>
            <person name="Andersen G.L."/>
        </authorList>
    </citation>
    <scope>NUCLEOTIDE SEQUENCE [LARGE SCALE GENOMIC DNA]</scope>
</reference>
<protein>
    <submittedName>
        <fullName evidence="1">Amino acid-binding protein</fullName>
    </submittedName>
</protein>
<evidence type="ECO:0000313" key="1">
    <source>
        <dbReference type="EMBL" id="OUR83743.1"/>
    </source>
</evidence>
<proteinExistence type="predicted"/>
<evidence type="ECO:0000313" key="2">
    <source>
        <dbReference type="Proteomes" id="UP000243053"/>
    </source>
</evidence>
<dbReference type="Proteomes" id="UP000243053">
    <property type="component" value="Unassembled WGS sequence"/>
</dbReference>
<organism evidence="1 2">
    <name type="scientific">Colwellia psychrerythraea</name>
    <name type="common">Vibrio psychroerythus</name>
    <dbReference type="NCBI Taxonomy" id="28229"/>
    <lineage>
        <taxon>Bacteria</taxon>
        <taxon>Pseudomonadati</taxon>
        <taxon>Pseudomonadota</taxon>
        <taxon>Gammaproteobacteria</taxon>
        <taxon>Alteromonadales</taxon>
        <taxon>Colwelliaceae</taxon>
        <taxon>Colwellia</taxon>
    </lineage>
</organism>
<accession>A0A1Y5EM05</accession>
<comment type="caution">
    <text evidence="1">The sequence shown here is derived from an EMBL/GenBank/DDBJ whole genome shotgun (WGS) entry which is preliminary data.</text>
</comment>
<gene>
    <name evidence="1" type="ORF">A9Q75_03715</name>
</gene>
<dbReference type="SUPFAM" id="SSF53850">
    <property type="entry name" value="Periplasmic binding protein-like II"/>
    <property type="match status" value="1"/>
</dbReference>
<sequence length="231" mass="26604">MCSKASAQEILMAFSQEIPPYIIETSNSGIEIDIISAALAYKGHTLKPLYFPLGRVPIAFSHNLVDAAMGDMGVHLKDGFYASPAVIYDNIFITLKSRGITINKPSDLDSFHIASFQGAEKRYPDWLKSVVKDNRFFGVSEQLRQVELLQRGRFDVVLCDRYIFRYFVNKIELMKELEISEVDEHNFITVDPMNYRPVFRNKKIRDDFNLGLSYLKESGEFQKIYDKYLDS</sequence>
<name>A0A1Y5EM05_COLPS</name>
<dbReference type="AlphaFoldDB" id="A0A1Y5EM05"/>
<dbReference type="Gene3D" id="3.40.190.10">
    <property type="entry name" value="Periplasmic binding protein-like II"/>
    <property type="match status" value="2"/>
</dbReference>
<dbReference type="EMBL" id="MAAF01000025">
    <property type="protein sequence ID" value="OUR83743.1"/>
    <property type="molecule type" value="Genomic_DNA"/>
</dbReference>